<accession>A0A1Y5I4I3</accession>
<feature type="signal peptide" evidence="1">
    <location>
        <begin position="1"/>
        <end position="17"/>
    </location>
</feature>
<feature type="non-terminal residue" evidence="2">
    <location>
        <position position="51"/>
    </location>
</feature>
<organism evidence="2">
    <name type="scientific">Ostreococcus tauri</name>
    <name type="common">Marine green alga</name>
    <dbReference type="NCBI Taxonomy" id="70448"/>
    <lineage>
        <taxon>Eukaryota</taxon>
        <taxon>Viridiplantae</taxon>
        <taxon>Chlorophyta</taxon>
        <taxon>Mamiellophyceae</taxon>
        <taxon>Mamiellales</taxon>
        <taxon>Bathycoccaceae</taxon>
        <taxon>Ostreococcus</taxon>
    </lineage>
</organism>
<dbReference type="EMBL" id="KZ155839">
    <property type="protein sequence ID" value="OUS42015.1"/>
    <property type="molecule type" value="Genomic_DNA"/>
</dbReference>
<proteinExistence type="predicted"/>
<evidence type="ECO:0000256" key="1">
    <source>
        <dbReference type="SAM" id="SignalP"/>
    </source>
</evidence>
<gene>
    <name evidence="2" type="ORF">BE221DRAFT_46128</name>
</gene>
<sequence length="51" mass="5717">MYLQLFIATHVLAASSARYPRTHVACCENLPKFVQGKTQVGVPRSYCLPIH</sequence>
<dbReference type="AlphaFoldDB" id="A0A1Y5I4I3"/>
<reference evidence="2" key="1">
    <citation type="submission" date="2017-04" db="EMBL/GenBank/DDBJ databases">
        <title>Population genomics of picophytoplankton unveils novel chromosome hypervariability.</title>
        <authorList>
            <consortium name="DOE Joint Genome Institute"/>
            <person name="Blanc-Mathieu R."/>
            <person name="Krasovec M."/>
            <person name="Hebrard M."/>
            <person name="Yau S."/>
            <person name="Desgranges E."/>
            <person name="Martin J."/>
            <person name="Schackwitz W."/>
            <person name="Kuo A."/>
            <person name="Salin G."/>
            <person name="Donnadieu C."/>
            <person name="Desdevises Y."/>
            <person name="Sanchez-Ferandin S."/>
            <person name="Moreau H."/>
            <person name="Rivals E."/>
            <person name="Grigoriev I.V."/>
            <person name="Grimsley N."/>
            <person name="Eyre-Walker A."/>
            <person name="Piganeau G."/>
        </authorList>
    </citation>
    <scope>NUCLEOTIDE SEQUENCE [LARGE SCALE GENOMIC DNA]</scope>
    <source>
        <strain evidence="2">RCC 1115</strain>
    </source>
</reference>
<keyword evidence="1" id="KW-0732">Signal</keyword>
<protein>
    <submittedName>
        <fullName evidence="2">Uncharacterized protein</fullName>
    </submittedName>
</protein>
<evidence type="ECO:0000313" key="2">
    <source>
        <dbReference type="EMBL" id="OUS42015.1"/>
    </source>
</evidence>
<dbReference type="Proteomes" id="UP000195557">
    <property type="component" value="Unassembled WGS sequence"/>
</dbReference>
<feature type="chain" id="PRO_5012666943" evidence="1">
    <location>
        <begin position="18"/>
        <end position="51"/>
    </location>
</feature>
<name>A0A1Y5I4I3_OSTTA</name>